<evidence type="ECO:0000313" key="2">
    <source>
        <dbReference type="EMBL" id="PNR96929.1"/>
    </source>
</evidence>
<dbReference type="AlphaFoldDB" id="A0A2K1P2B8"/>
<evidence type="ECO:0000256" key="1">
    <source>
        <dbReference type="SAM" id="Coils"/>
    </source>
</evidence>
<feature type="coiled-coil region" evidence="1">
    <location>
        <begin position="74"/>
        <end position="115"/>
    </location>
</feature>
<keyword evidence="1" id="KW-0175">Coiled coil</keyword>
<dbReference type="Proteomes" id="UP000236434">
    <property type="component" value="Unassembled WGS sequence"/>
</dbReference>
<dbReference type="OrthoDB" id="46769at2"/>
<proteinExistence type="predicted"/>
<reference evidence="2 3" key="1">
    <citation type="submission" date="2013-12" db="EMBL/GenBank/DDBJ databases">
        <title>Comparative genomics of Petrotoga isolates.</title>
        <authorList>
            <person name="Nesbo C.L."/>
            <person name="Charchuk R."/>
            <person name="Chow K."/>
        </authorList>
    </citation>
    <scope>NUCLEOTIDE SEQUENCE [LARGE SCALE GENOMIC DNA]</scope>
    <source>
        <strain evidence="2 3">DSM 13574</strain>
    </source>
</reference>
<accession>A0A2K1P2B8</accession>
<comment type="caution">
    <text evidence="2">The sequence shown here is derived from an EMBL/GenBank/DDBJ whole genome shotgun (WGS) entry which is preliminary data.</text>
</comment>
<evidence type="ECO:0000313" key="3">
    <source>
        <dbReference type="Proteomes" id="UP000236434"/>
    </source>
</evidence>
<protein>
    <recommendedName>
        <fullName evidence="4">Flagellar assembly protein FliH/Type III secretion system HrpE domain-containing protein</fullName>
    </recommendedName>
</protein>
<dbReference type="EMBL" id="AZRL01000008">
    <property type="protein sequence ID" value="PNR96929.1"/>
    <property type="molecule type" value="Genomic_DNA"/>
</dbReference>
<dbReference type="RefSeq" id="WP_103066711.1">
    <property type="nucleotide sequence ID" value="NZ_AZRL01000008.1"/>
</dbReference>
<name>A0A2K1P2B8_9BACT</name>
<gene>
    <name evidence="2" type="ORF">X929_03810</name>
</gene>
<organism evidence="2 3">
    <name type="scientific">Petrotoga olearia DSM 13574</name>
    <dbReference type="NCBI Taxonomy" id="1122955"/>
    <lineage>
        <taxon>Bacteria</taxon>
        <taxon>Thermotogati</taxon>
        <taxon>Thermotogota</taxon>
        <taxon>Thermotogae</taxon>
        <taxon>Petrotogales</taxon>
        <taxon>Petrotogaceae</taxon>
        <taxon>Petrotoga</taxon>
    </lineage>
</organism>
<sequence length="232" mass="27389">MNKRIVNNKFVVLDKVFELSVEEIEQTQYEESKREKDKFKDQIDKDAEKEAEKIIENAKITSQKIIESAELEAKKIKEEQIKYVEGKKKALEDELKKVKTQIQRISKEYDIYIKELSQQSLIFCENTIKAVVERYFKEKIDFPQWVEIIFQNFEKKLSSLQNSKIKISPSFNKEYANLIRDSFSDIFYIVEDPSLQDNQIVLETEQGIFDLTPQAFLEDILNILEEALNGKK</sequence>
<evidence type="ECO:0008006" key="4">
    <source>
        <dbReference type="Google" id="ProtNLM"/>
    </source>
</evidence>